<dbReference type="Gene3D" id="3.40.50.620">
    <property type="entry name" value="HUPs"/>
    <property type="match status" value="1"/>
</dbReference>
<evidence type="ECO:0000313" key="4">
    <source>
        <dbReference type="Proteomes" id="UP000245081"/>
    </source>
</evidence>
<dbReference type="InterPro" id="IPR014729">
    <property type="entry name" value="Rossmann-like_a/b/a_fold"/>
</dbReference>
<feature type="domain" description="DUF218" evidence="2">
    <location>
        <begin position="41"/>
        <end position="182"/>
    </location>
</feature>
<keyword evidence="1" id="KW-0812">Transmembrane</keyword>
<dbReference type="PANTHER" id="PTHR30336:SF20">
    <property type="entry name" value="DUF218 DOMAIN-CONTAINING PROTEIN"/>
    <property type="match status" value="1"/>
</dbReference>
<sequence>MKLPPALRLIKIILGLTALSITLAALTLTVIGFTDHIEPADAIIVPGNTVNQDGTLSDRLKGRLDAALEVFQAGRCKLIFVSGAVGAEGVDEAQAMRGYLIDRGVPAIAIIQDSRGFNTVDTAANAAIALHDRGYTRVLAVSQFFHIPRLQWLLKAQGLNVVGHAHARYYELRDLYAVLREVAAMSVVLFKHFM</sequence>
<dbReference type="AlphaFoldDB" id="A0A2R5FB06"/>
<dbReference type="Proteomes" id="UP000245081">
    <property type="component" value="Unassembled WGS sequence"/>
</dbReference>
<gene>
    <name evidence="3" type="ORF">NMK_3027</name>
</gene>
<dbReference type="GO" id="GO:0005886">
    <property type="term" value="C:plasma membrane"/>
    <property type="evidence" value="ECO:0007669"/>
    <property type="project" value="TreeGrafter"/>
</dbReference>
<comment type="caution">
    <text evidence="3">The sequence shown here is derived from an EMBL/GenBank/DDBJ whole genome shotgun (WGS) entry which is preliminary data.</text>
</comment>
<dbReference type="EMBL" id="BDOQ01000018">
    <property type="protein sequence ID" value="GBG15420.1"/>
    <property type="molecule type" value="Genomic_DNA"/>
</dbReference>
<accession>A0A2R5FB06</accession>
<dbReference type="OrthoDB" id="9782395at2"/>
<evidence type="ECO:0000313" key="3">
    <source>
        <dbReference type="EMBL" id="GBG15420.1"/>
    </source>
</evidence>
<dbReference type="CDD" id="cd06259">
    <property type="entry name" value="YdcF-like"/>
    <property type="match status" value="1"/>
</dbReference>
<dbReference type="InterPro" id="IPR051599">
    <property type="entry name" value="Cell_Envelope_Assoc"/>
</dbReference>
<keyword evidence="4" id="KW-1185">Reference proteome</keyword>
<dbReference type="Pfam" id="PF02698">
    <property type="entry name" value="DUF218"/>
    <property type="match status" value="1"/>
</dbReference>
<name>A0A2R5FB06_9PROT</name>
<dbReference type="RefSeq" id="WP_109016564.1">
    <property type="nucleotide sequence ID" value="NZ_BDOQ01000018.1"/>
</dbReference>
<evidence type="ECO:0000259" key="2">
    <source>
        <dbReference type="Pfam" id="PF02698"/>
    </source>
</evidence>
<keyword evidence="1" id="KW-0472">Membrane</keyword>
<protein>
    <recommendedName>
        <fullName evidence="2">DUF218 domain-containing protein</fullName>
    </recommendedName>
</protein>
<proteinExistence type="predicted"/>
<feature type="transmembrane region" description="Helical" evidence="1">
    <location>
        <begin position="12"/>
        <end position="33"/>
    </location>
</feature>
<evidence type="ECO:0000256" key="1">
    <source>
        <dbReference type="SAM" id="Phobius"/>
    </source>
</evidence>
<reference evidence="3 4" key="1">
    <citation type="journal article" date="2018" name="Environ. Microbiol.">
        <title>Isolation and genomic characterization of Novimethylophilus kurashikiensis gen. nov. sp. nov., a new lanthanide-dependent methylotrophic species of Methylophilaceae.</title>
        <authorList>
            <person name="Lv H."/>
            <person name="Sahin N."/>
            <person name="Tani A."/>
        </authorList>
    </citation>
    <scope>NUCLEOTIDE SEQUENCE [LARGE SCALE GENOMIC DNA]</scope>
    <source>
        <strain evidence="3 4">La2-4</strain>
    </source>
</reference>
<dbReference type="PANTHER" id="PTHR30336">
    <property type="entry name" value="INNER MEMBRANE PROTEIN, PROBABLE PERMEASE"/>
    <property type="match status" value="1"/>
</dbReference>
<organism evidence="3 4">
    <name type="scientific">Novimethylophilus kurashikiensis</name>
    <dbReference type="NCBI Taxonomy" id="1825523"/>
    <lineage>
        <taxon>Bacteria</taxon>
        <taxon>Pseudomonadati</taxon>
        <taxon>Pseudomonadota</taxon>
        <taxon>Betaproteobacteria</taxon>
        <taxon>Nitrosomonadales</taxon>
        <taxon>Methylophilaceae</taxon>
        <taxon>Novimethylophilus</taxon>
    </lineage>
</organism>
<dbReference type="InterPro" id="IPR003848">
    <property type="entry name" value="DUF218"/>
</dbReference>
<keyword evidence="1" id="KW-1133">Transmembrane helix</keyword>